<dbReference type="EMBL" id="CAXKWB010050215">
    <property type="protein sequence ID" value="CAL4169441.1"/>
    <property type="molecule type" value="Genomic_DNA"/>
</dbReference>
<comment type="caution">
    <text evidence="1">The sequence shown here is derived from an EMBL/GenBank/DDBJ whole genome shotgun (WGS) entry which is preliminary data.</text>
</comment>
<organism evidence="1 2">
    <name type="scientific">Meganyctiphanes norvegica</name>
    <name type="common">Northern krill</name>
    <name type="synonym">Thysanopoda norvegica</name>
    <dbReference type="NCBI Taxonomy" id="48144"/>
    <lineage>
        <taxon>Eukaryota</taxon>
        <taxon>Metazoa</taxon>
        <taxon>Ecdysozoa</taxon>
        <taxon>Arthropoda</taxon>
        <taxon>Crustacea</taxon>
        <taxon>Multicrustacea</taxon>
        <taxon>Malacostraca</taxon>
        <taxon>Eumalacostraca</taxon>
        <taxon>Eucarida</taxon>
        <taxon>Euphausiacea</taxon>
        <taxon>Euphausiidae</taxon>
        <taxon>Meganyctiphanes</taxon>
    </lineage>
</organism>
<dbReference type="Proteomes" id="UP001497623">
    <property type="component" value="Unassembled WGS sequence"/>
</dbReference>
<evidence type="ECO:0000313" key="2">
    <source>
        <dbReference type="Proteomes" id="UP001497623"/>
    </source>
</evidence>
<reference evidence="1 2" key="1">
    <citation type="submission" date="2024-05" db="EMBL/GenBank/DDBJ databases">
        <authorList>
            <person name="Wallberg A."/>
        </authorList>
    </citation>
    <scope>NUCLEOTIDE SEQUENCE [LARGE SCALE GENOMIC DNA]</scope>
</reference>
<accession>A0AAV2S9G4</accession>
<keyword evidence="2" id="KW-1185">Reference proteome</keyword>
<protein>
    <submittedName>
        <fullName evidence="1">Uncharacterized protein</fullName>
    </submittedName>
</protein>
<gene>
    <name evidence="1" type="ORF">MNOR_LOCUS33886</name>
</gene>
<evidence type="ECO:0000313" key="1">
    <source>
        <dbReference type="EMBL" id="CAL4169441.1"/>
    </source>
</evidence>
<name>A0AAV2S9G4_MEGNR</name>
<dbReference type="AlphaFoldDB" id="A0AAV2S9G4"/>
<proteinExistence type="predicted"/>
<sequence length="406" mass="47449">MDGHPSLLQKYLLDLLDSNTTPENALHLLSFSCFSLEAYRKEDDEPAVIFLAYMRFIMTRRTDACLDGIWEEIFRKTLRYCRGSENKISHMRRTYVPFIYTRFIPEEETSLGTWIEEALSTHTKCPNPYIRLELFGLISVLWEAMNINLIRISRTFIHTVGEIQPHHLYPSGNVDDVLFDLTDFDYIINHFFLFGDLKELISSYLLQQINNKLFVNSIETRFISHCIQLIGVFAVMAETIPDPKEQFFRIRNCCLVFRKAVGSLVNCGSLLPGLSYWKQFVYIVSLPPFRNYVIETVRNLTEAIMNNKLNDLQKTRHLIVARNTIAEDLGVCTKTLDLPKLLLSREEHGPNLVRQHSLLLRNVDPHDTFNSDSDIHVDFENHSDPYWFELQTFNDTGFNFRVNFRE</sequence>